<dbReference type="KEGG" id="dsf:UWK_01454"/>
<dbReference type="AlphaFoldDB" id="M1NEA2"/>
<accession>M1NEA2</accession>
<reference evidence="2" key="1">
    <citation type="journal article" date="2013" name="Stand. Genomic Sci.">
        <title>Complete genome sequence of Desulfocapsa sulfexigens, a marine deltaproteobacterium specialized in disproportionating inorganic sulfur compounds.</title>
        <authorList>
            <person name="Finster K.W."/>
            <person name="Kjeldsen K.U."/>
            <person name="Kube M."/>
            <person name="Reinhardt R."/>
            <person name="Mussmann M."/>
            <person name="Amann R."/>
            <person name="Schreiber L."/>
        </authorList>
    </citation>
    <scope>NUCLEOTIDE SEQUENCE [LARGE SCALE GENOMIC DNA]</scope>
    <source>
        <strain evidence="2">DSM 10523 / SB164P1</strain>
    </source>
</reference>
<gene>
    <name evidence="1" type="ordered locus">UWK_01454</name>
</gene>
<name>M1NEA2_DESSD</name>
<keyword evidence="2" id="KW-1185">Reference proteome</keyword>
<protein>
    <submittedName>
        <fullName evidence="1">Uncharacterized protein</fullName>
    </submittedName>
</protein>
<dbReference type="EMBL" id="CP003985">
    <property type="protein sequence ID" value="AGF78014.1"/>
    <property type="molecule type" value="Genomic_DNA"/>
</dbReference>
<evidence type="ECO:0000313" key="2">
    <source>
        <dbReference type="Proteomes" id="UP000011721"/>
    </source>
</evidence>
<dbReference type="HOGENOM" id="CLU_3117194_0_0_7"/>
<organism evidence="1 2">
    <name type="scientific">Desulfocapsa sulfexigens (strain DSM 10523 / SB164P1)</name>
    <dbReference type="NCBI Taxonomy" id="1167006"/>
    <lineage>
        <taxon>Bacteria</taxon>
        <taxon>Pseudomonadati</taxon>
        <taxon>Thermodesulfobacteriota</taxon>
        <taxon>Desulfobulbia</taxon>
        <taxon>Desulfobulbales</taxon>
        <taxon>Desulfocapsaceae</taxon>
        <taxon>Desulfocapsa</taxon>
    </lineage>
</organism>
<proteinExistence type="predicted"/>
<evidence type="ECO:0000313" key="1">
    <source>
        <dbReference type="EMBL" id="AGF78014.1"/>
    </source>
</evidence>
<dbReference type="Proteomes" id="UP000011721">
    <property type="component" value="Chromosome"/>
</dbReference>
<sequence length="50" mass="6049">MPHENKNMVAIPENVRNMFYNLTFFDPFREGGYQEFKERRGIFLSIHLLT</sequence>